<feature type="transmembrane region" description="Helical" evidence="10">
    <location>
        <begin position="163"/>
        <end position="186"/>
    </location>
</feature>
<evidence type="ECO:0000256" key="9">
    <source>
        <dbReference type="ARBA" id="ARBA00034524"/>
    </source>
</evidence>
<dbReference type="Gene3D" id="1.20.120.1780">
    <property type="entry name" value="UbiA prenyltransferase"/>
    <property type="match status" value="1"/>
</dbReference>
<dbReference type="FunFam" id="1.10.357.140:FF:000008">
    <property type="entry name" value="4-hydroxybenzoate octaprenyltransferase"/>
    <property type="match status" value="1"/>
</dbReference>
<feature type="transmembrane region" description="Helical" evidence="10">
    <location>
        <begin position="207"/>
        <end position="228"/>
    </location>
</feature>
<keyword evidence="6 10" id="KW-0812">Transmembrane</keyword>
<dbReference type="EMBL" id="CP003255">
    <property type="protein sequence ID" value="AGA57986.1"/>
    <property type="molecule type" value="Genomic_DNA"/>
</dbReference>
<feature type="transmembrane region" description="Helical" evidence="10">
    <location>
        <begin position="87"/>
        <end position="107"/>
    </location>
</feature>
<feature type="transmembrane region" description="Helical" evidence="10">
    <location>
        <begin position="137"/>
        <end position="157"/>
    </location>
</feature>
<dbReference type="KEGG" id="tco:Theco_1855"/>
<dbReference type="GO" id="GO:0006744">
    <property type="term" value="P:ubiquinone biosynthetic process"/>
    <property type="evidence" value="ECO:0007669"/>
    <property type="project" value="TreeGrafter"/>
</dbReference>
<dbReference type="FunFam" id="1.20.120.1780:FF:000001">
    <property type="entry name" value="4-hydroxybenzoate octaprenyltransferase"/>
    <property type="match status" value="1"/>
</dbReference>
<keyword evidence="8 10" id="KW-0472">Membrane</keyword>
<keyword evidence="5 11" id="KW-0808">Transferase</keyword>
<name>L0EE77_THECK</name>
<comment type="subcellular location">
    <subcellularLocation>
        <location evidence="2">Membrane</location>
        <topology evidence="2">Multi-pass membrane protein</topology>
    </subcellularLocation>
</comment>
<dbReference type="HOGENOM" id="CLU_034879_5_1_9"/>
<evidence type="ECO:0000256" key="6">
    <source>
        <dbReference type="ARBA" id="ARBA00022692"/>
    </source>
</evidence>
<evidence type="ECO:0000313" key="12">
    <source>
        <dbReference type="Proteomes" id="UP000010795"/>
    </source>
</evidence>
<evidence type="ECO:0000256" key="8">
    <source>
        <dbReference type="ARBA" id="ARBA00023136"/>
    </source>
</evidence>
<evidence type="ECO:0000256" key="7">
    <source>
        <dbReference type="ARBA" id="ARBA00022989"/>
    </source>
</evidence>
<evidence type="ECO:0000256" key="10">
    <source>
        <dbReference type="SAM" id="Phobius"/>
    </source>
</evidence>
<sequence length="291" mass="32441">MIRKIRIFLEMIKFEHSLFALPFAFVGAILGAVMMLDRLPTWSEIGWVTVAMVGARSAAMGLNRLIDRAIDARNPRTAGRAIPAGLLGIREVVVFIIVSFALLFLAAFRLNPLVVKLLPIAVFALVFYHYTKRFTWLCHLFLGFTIALGPLGGWLAVTGEASPAAYLLYVSVAFWTAGFDIVYACQDAEYDREAKLHSIPARFGVRNALLIARLFHIVPAFGFLTLFWMTDLSFGYLAGALISLGILAYQHMLVKPEDLSRVNIAFFSMNGTLSVVLFAFTLFDLVVLHKW</sequence>
<evidence type="ECO:0000256" key="2">
    <source>
        <dbReference type="ARBA" id="ARBA00004141"/>
    </source>
</evidence>
<organism evidence="11 12">
    <name type="scientific">Thermobacillus composti (strain DSM 18247 / JCM 13945 / KWC4)</name>
    <dbReference type="NCBI Taxonomy" id="717605"/>
    <lineage>
        <taxon>Bacteria</taxon>
        <taxon>Bacillati</taxon>
        <taxon>Bacillota</taxon>
        <taxon>Bacilli</taxon>
        <taxon>Bacillales</taxon>
        <taxon>Paenibacillaceae</taxon>
        <taxon>Thermobacillus</taxon>
    </lineage>
</organism>
<dbReference type="AlphaFoldDB" id="L0EE77"/>
<dbReference type="InterPro" id="IPR000537">
    <property type="entry name" value="UbiA_prenyltransferase"/>
</dbReference>
<feature type="transmembrane region" description="Helical" evidence="10">
    <location>
        <begin position="264"/>
        <end position="288"/>
    </location>
</feature>
<dbReference type="PANTHER" id="PTHR11048">
    <property type="entry name" value="PRENYLTRANSFERASES"/>
    <property type="match status" value="1"/>
</dbReference>
<dbReference type="Proteomes" id="UP000010795">
    <property type="component" value="Chromosome"/>
</dbReference>
<dbReference type="RefSeq" id="WP_015254737.1">
    <property type="nucleotide sequence ID" value="NC_019897.1"/>
</dbReference>
<gene>
    <name evidence="11" type="ordered locus">Theco_1855</name>
</gene>
<keyword evidence="4" id="KW-1003">Cell membrane</keyword>
<dbReference type="Pfam" id="PF01040">
    <property type="entry name" value="UbiA"/>
    <property type="match status" value="1"/>
</dbReference>
<keyword evidence="4" id="KW-0997">Cell inner membrane</keyword>
<keyword evidence="7 10" id="KW-1133">Transmembrane helix</keyword>
<reference evidence="12" key="1">
    <citation type="submission" date="2012-01" db="EMBL/GenBank/DDBJ databases">
        <title>Complete sequence of chromosome of Thermobacillus composti KWC4.</title>
        <authorList>
            <person name="Lucas S."/>
            <person name="Han J."/>
            <person name="Lapidus A."/>
            <person name="Cheng J.-F."/>
            <person name="Goodwin L."/>
            <person name="Pitluck S."/>
            <person name="Peters L."/>
            <person name="Ovchinnikova G."/>
            <person name="Teshima H."/>
            <person name="Detter J.C."/>
            <person name="Han C."/>
            <person name="Tapia R."/>
            <person name="Land M."/>
            <person name="Hauser L."/>
            <person name="Kyrpides N."/>
            <person name="Ivanova N."/>
            <person name="Pagani I."/>
            <person name="Anderson I."/>
            <person name="Woyke T."/>
        </authorList>
    </citation>
    <scope>NUCLEOTIDE SEQUENCE [LARGE SCALE GENOMIC DNA]</scope>
    <source>
        <strain evidence="12">DSM 18247 / JCM 13945 / KWC4</strain>
    </source>
</reference>
<dbReference type="STRING" id="717605.Theco_1855"/>
<comment type="cofactor">
    <cofactor evidence="1">
        <name>Mg(2+)</name>
        <dbReference type="ChEBI" id="CHEBI:18420"/>
    </cofactor>
</comment>
<evidence type="ECO:0000256" key="4">
    <source>
        <dbReference type="ARBA" id="ARBA00022519"/>
    </source>
</evidence>
<proteinExistence type="inferred from homology"/>
<evidence type="ECO:0000256" key="5">
    <source>
        <dbReference type="ARBA" id="ARBA00022679"/>
    </source>
</evidence>
<feature type="transmembrane region" description="Helical" evidence="10">
    <location>
        <begin position="113"/>
        <end position="130"/>
    </location>
</feature>
<feature type="transmembrane region" description="Helical" evidence="10">
    <location>
        <begin position="12"/>
        <end position="33"/>
    </location>
</feature>
<dbReference type="PANTHER" id="PTHR11048:SF28">
    <property type="entry name" value="4-HYDROXYBENZOATE POLYPRENYLTRANSFERASE, MITOCHONDRIAL"/>
    <property type="match status" value="1"/>
</dbReference>
<feature type="transmembrane region" description="Helical" evidence="10">
    <location>
        <begin position="45"/>
        <end position="66"/>
    </location>
</feature>
<dbReference type="NCBIfam" id="TIGR01475">
    <property type="entry name" value="ubiA_other"/>
    <property type="match status" value="1"/>
</dbReference>
<protein>
    <recommendedName>
        <fullName evidence="9">4-hydroxybenzoate polyprenyltransferase</fullName>
        <ecNumber evidence="9">2.5.1.39</ecNumber>
    </recommendedName>
</protein>
<evidence type="ECO:0000256" key="3">
    <source>
        <dbReference type="ARBA" id="ARBA00005985"/>
    </source>
</evidence>
<keyword evidence="12" id="KW-1185">Reference proteome</keyword>
<dbReference type="InterPro" id="IPR006371">
    <property type="entry name" value="Polyprenyltransferase_UbiA-li"/>
</dbReference>
<dbReference type="Gene3D" id="1.10.357.140">
    <property type="entry name" value="UbiA prenyltransferase"/>
    <property type="match status" value="1"/>
</dbReference>
<dbReference type="CDD" id="cd13959">
    <property type="entry name" value="PT_UbiA_COQ2"/>
    <property type="match status" value="1"/>
</dbReference>
<dbReference type="InterPro" id="IPR039653">
    <property type="entry name" value="Prenyltransferase"/>
</dbReference>
<comment type="similarity">
    <text evidence="3">Belongs to the UbiA prenyltransferase family.</text>
</comment>
<dbReference type="EC" id="2.5.1.39" evidence="9"/>
<dbReference type="eggNOG" id="COG0382">
    <property type="taxonomic scope" value="Bacteria"/>
</dbReference>
<dbReference type="GO" id="GO:0008412">
    <property type="term" value="F:4-hydroxybenzoate polyprenyltransferase activity"/>
    <property type="evidence" value="ECO:0007669"/>
    <property type="project" value="UniProtKB-EC"/>
</dbReference>
<dbReference type="GO" id="GO:0005886">
    <property type="term" value="C:plasma membrane"/>
    <property type="evidence" value="ECO:0007669"/>
    <property type="project" value="TreeGrafter"/>
</dbReference>
<evidence type="ECO:0000256" key="1">
    <source>
        <dbReference type="ARBA" id="ARBA00001946"/>
    </source>
</evidence>
<accession>L0EE77</accession>
<evidence type="ECO:0000313" key="11">
    <source>
        <dbReference type="EMBL" id="AGA57986.1"/>
    </source>
</evidence>
<dbReference type="InterPro" id="IPR044878">
    <property type="entry name" value="UbiA_sf"/>
</dbReference>
<feature type="transmembrane region" description="Helical" evidence="10">
    <location>
        <begin position="234"/>
        <end position="252"/>
    </location>
</feature>
<dbReference type="OrthoDB" id="9782418at2"/>